<keyword evidence="5" id="KW-0175">Coiled coil</keyword>
<reference evidence="8 9" key="1">
    <citation type="journal article" date="2016" name="Nat. Commun.">
        <title>Thousands of microbial genomes shed light on interconnected biogeochemical processes in an aquifer system.</title>
        <authorList>
            <person name="Anantharaman K."/>
            <person name="Brown C.T."/>
            <person name="Hug L.A."/>
            <person name="Sharon I."/>
            <person name="Castelle C.J."/>
            <person name="Probst A.J."/>
            <person name="Thomas B.C."/>
            <person name="Singh A."/>
            <person name="Wilkins M.J."/>
            <person name="Karaoz U."/>
            <person name="Brodie E.L."/>
            <person name="Williams K.H."/>
            <person name="Hubbard S.S."/>
            <person name="Banfield J.F."/>
        </authorList>
    </citation>
    <scope>NUCLEOTIDE SEQUENCE [LARGE SCALE GENOMIC DNA]</scope>
    <source>
        <strain evidence="9">RIFCSPLOWO2_12_FULL_64_10</strain>
    </source>
</reference>
<dbReference type="EMBL" id="MFKF01000152">
    <property type="protein sequence ID" value="OGG52230.1"/>
    <property type="molecule type" value="Genomic_DNA"/>
</dbReference>
<dbReference type="Pfam" id="PF13801">
    <property type="entry name" value="Metal_resist"/>
    <property type="match status" value="2"/>
</dbReference>
<proteinExistence type="inferred from homology"/>
<comment type="caution">
    <text evidence="8">The sequence shown here is derived from an EMBL/GenBank/DDBJ whole genome shotgun (WGS) entry which is preliminary data.</text>
</comment>
<evidence type="ECO:0000313" key="9">
    <source>
        <dbReference type="Proteomes" id="UP000178606"/>
    </source>
</evidence>
<feature type="compositionally biased region" description="Basic residues" evidence="6">
    <location>
        <begin position="258"/>
        <end position="271"/>
    </location>
</feature>
<evidence type="ECO:0008006" key="10">
    <source>
        <dbReference type="Google" id="ProtNLM"/>
    </source>
</evidence>
<keyword evidence="3 7" id="KW-0732">Signal</keyword>
<dbReference type="InterPro" id="IPR052211">
    <property type="entry name" value="Cpx_auxiliary_protein"/>
</dbReference>
<feature type="region of interest" description="Disordered" evidence="6">
    <location>
        <begin position="249"/>
        <end position="271"/>
    </location>
</feature>
<dbReference type="Gene3D" id="1.20.120.1490">
    <property type="match status" value="2"/>
</dbReference>
<comment type="similarity">
    <text evidence="2">Belongs to the CpxP/Spy family.</text>
</comment>
<evidence type="ECO:0000256" key="4">
    <source>
        <dbReference type="ARBA" id="ARBA00022764"/>
    </source>
</evidence>
<evidence type="ECO:0000313" key="8">
    <source>
        <dbReference type="EMBL" id="OGG52230.1"/>
    </source>
</evidence>
<evidence type="ECO:0000256" key="2">
    <source>
        <dbReference type="ARBA" id="ARBA00008441"/>
    </source>
</evidence>
<evidence type="ECO:0000256" key="6">
    <source>
        <dbReference type="SAM" id="MobiDB-lite"/>
    </source>
</evidence>
<protein>
    <recommendedName>
        <fullName evidence="10">Periplasmic heavy metal sensor</fullName>
    </recommendedName>
</protein>
<feature type="signal peptide" evidence="7">
    <location>
        <begin position="1"/>
        <end position="24"/>
    </location>
</feature>
<dbReference type="PANTHER" id="PTHR38102">
    <property type="entry name" value="PERIPLASMIC CHAPERONE SPY"/>
    <property type="match status" value="1"/>
</dbReference>
<feature type="coiled-coil region" evidence="5">
    <location>
        <begin position="178"/>
        <end position="230"/>
    </location>
</feature>
<feature type="chain" id="PRO_5009523620" description="Periplasmic heavy metal sensor" evidence="7">
    <location>
        <begin position="25"/>
        <end position="271"/>
    </location>
</feature>
<dbReference type="InterPro" id="IPR025961">
    <property type="entry name" value="Metal_resist"/>
</dbReference>
<dbReference type="GO" id="GO:0030288">
    <property type="term" value="C:outer membrane-bounded periplasmic space"/>
    <property type="evidence" value="ECO:0007669"/>
    <property type="project" value="TreeGrafter"/>
</dbReference>
<dbReference type="GO" id="GO:0051082">
    <property type="term" value="F:unfolded protein binding"/>
    <property type="evidence" value="ECO:0007669"/>
    <property type="project" value="TreeGrafter"/>
</dbReference>
<gene>
    <name evidence="8" type="ORF">A3F84_20720</name>
</gene>
<dbReference type="CDD" id="cd09916">
    <property type="entry name" value="CpxP_like"/>
    <property type="match status" value="1"/>
</dbReference>
<accession>A0A1F6CT33</accession>
<organism evidence="8 9">
    <name type="scientific">Handelsmanbacteria sp. (strain RIFCSPLOWO2_12_FULL_64_10)</name>
    <dbReference type="NCBI Taxonomy" id="1817868"/>
    <lineage>
        <taxon>Bacteria</taxon>
        <taxon>Candidatus Handelsmaniibacteriota</taxon>
    </lineage>
</organism>
<dbReference type="AlphaFoldDB" id="A0A1F6CT33"/>
<evidence type="ECO:0000256" key="1">
    <source>
        <dbReference type="ARBA" id="ARBA00004418"/>
    </source>
</evidence>
<comment type="subcellular location">
    <subcellularLocation>
        <location evidence="1">Periplasm</location>
    </subcellularLocation>
</comment>
<dbReference type="PANTHER" id="PTHR38102:SF1">
    <property type="entry name" value="PERIPLASMIC CHAPERONE SPY"/>
    <property type="match status" value="1"/>
</dbReference>
<dbReference type="InterPro" id="IPR012899">
    <property type="entry name" value="LTXXQ"/>
</dbReference>
<evidence type="ECO:0000256" key="5">
    <source>
        <dbReference type="SAM" id="Coils"/>
    </source>
</evidence>
<dbReference type="Proteomes" id="UP000178606">
    <property type="component" value="Unassembled WGS sequence"/>
</dbReference>
<evidence type="ECO:0000256" key="7">
    <source>
        <dbReference type="SAM" id="SignalP"/>
    </source>
</evidence>
<sequence length="271" mass="28673">MKRITRIIAGVGALVAGVTLAAWAHDFFVDENGDGINDLAGYAHRMKGRIGGPFGVNLRDVTLTADQQTQVDQLATDHQTAVTALVTTLQAKEVELRTLKAAATPDQAAITAKIAEINDVRSQIQTADVAYRTSVLNLLTPEQRGNLDAQKLGLRGITLSTDQLTQIDKLTTDHQTSAATLQAGLQAKQAELRDLMRAATPDQAAINAKIDEVNSALSQLQKENAAYSIAVRGVLTAEQQAALDAARAANAGFGPGPRRGHGGGKMGHGRR</sequence>
<evidence type="ECO:0000256" key="3">
    <source>
        <dbReference type="ARBA" id="ARBA00022729"/>
    </source>
</evidence>
<name>A0A1F6CT33_HANXR</name>
<keyword evidence="4" id="KW-0574">Periplasm</keyword>